<evidence type="ECO:0000259" key="2">
    <source>
        <dbReference type="Pfam" id="PF02517"/>
    </source>
</evidence>
<keyword evidence="1" id="KW-0472">Membrane</keyword>
<dbReference type="GO" id="GO:0016787">
    <property type="term" value="F:hydrolase activity"/>
    <property type="evidence" value="ECO:0007669"/>
    <property type="project" value="UniProtKB-KW"/>
</dbReference>
<evidence type="ECO:0000313" key="4">
    <source>
        <dbReference type="Proteomes" id="UP001596250"/>
    </source>
</evidence>
<evidence type="ECO:0000313" key="3">
    <source>
        <dbReference type="EMBL" id="MFC5985628.1"/>
    </source>
</evidence>
<protein>
    <submittedName>
        <fullName evidence="3">CPBP family intramembrane glutamic endopeptidase</fullName>
        <ecNumber evidence="3">3.4.-.-</ecNumber>
    </submittedName>
</protein>
<dbReference type="PANTHER" id="PTHR43592">
    <property type="entry name" value="CAAX AMINO TERMINAL PROTEASE"/>
    <property type="match status" value="1"/>
</dbReference>
<comment type="caution">
    <text evidence="3">The sequence shown here is derived from an EMBL/GenBank/DDBJ whole genome shotgun (WGS) entry which is preliminary data.</text>
</comment>
<dbReference type="Proteomes" id="UP001596250">
    <property type="component" value="Unassembled WGS sequence"/>
</dbReference>
<name>A0ABW1IKN6_9BACL</name>
<dbReference type="InterPro" id="IPR003675">
    <property type="entry name" value="Rce1/LyrA-like_dom"/>
</dbReference>
<feature type="transmembrane region" description="Helical" evidence="1">
    <location>
        <begin position="168"/>
        <end position="192"/>
    </location>
</feature>
<gene>
    <name evidence="3" type="ORF">ACFPXP_04140</name>
</gene>
<dbReference type="EMBL" id="JBHSQV010000028">
    <property type="protein sequence ID" value="MFC5985628.1"/>
    <property type="molecule type" value="Genomic_DNA"/>
</dbReference>
<dbReference type="EC" id="3.4.-.-" evidence="3"/>
<dbReference type="PANTHER" id="PTHR43592:SF15">
    <property type="entry name" value="CAAX AMINO TERMINAL PROTEASE FAMILY PROTEIN"/>
    <property type="match status" value="1"/>
</dbReference>
<keyword evidence="1" id="KW-0812">Transmembrane</keyword>
<feature type="transmembrane region" description="Helical" evidence="1">
    <location>
        <begin position="102"/>
        <end position="121"/>
    </location>
</feature>
<feature type="transmembrane region" description="Helical" evidence="1">
    <location>
        <begin position="133"/>
        <end position="156"/>
    </location>
</feature>
<evidence type="ECO:0000256" key="1">
    <source>
        <dbReference type="SAM" id="Phobius"/>
    </source>
</evidence>
<proteinExistence type="predicted"/>
<accession>A0ABW1IKN6</accession>
<sequence length="216" mass="24285">MSQIGTILLAVLLTFSHSIIKGIAAKVAQALGNRQASRYFVYIWGIAAIAAALFMQNNFVYRLPTVDRTVILAALTIAIVNLFVAKYSGYRPVGRLNVINFIVFYPIFEEVVFRGLILPVLNEIFPYAFMEIAYLPVSFSVIISAFLFAIAHFQYYQFGRLSIRYMSFAFIGGIFFGAIANVTQSILIPVLLHIEYNLLSACYSFKYDKEPEKAAL</sequence>
<feature type="domain" description="CAAX prenyl protease 2/Lysostaphin resistance protein A-like" evidence="2">
    <location>
        <begin position="96"/>
        <end position="198"/>
    </location>
</feature>
<keyword evidence="1" id="KW-1133">Transmembrane helix</keyword>
<dbReference type="RefSeq" id="WP_379892654.1">
    <property type="nucleotide sequence ID" value="NZ_CBCSCT010000018.1"/>
</dbReference>
<organism evidence="3 4">
    <name type="scientific">Marinicrinis lubricantis</name>
    <dbReference type="NCBI Taxonomy" id="2086470"/>
    <lineage>
        <taxon>Bacteria</taxon>
        <taxon>Bacillati</taxon>
        <taxon>Bacillota</taxon>
        <taxon>Bacilli</taxon>
        <taxon>Bacillales</taxon>
        <taxon>Paenibacillaceae</taxon>
    </lineage>
</organism>
<dbReference type="Pfam" id="PF02517">
    <property type="entry name" value="Rce1-like"/>
    <property type="match status" value="1"/>
</dbReference>
<reference evidence="4" key="1">
    <citation type="journal article" date="2019" name="Int. J. Syst. Evol. Microbiol.">
        <title>The Global Catalogue of Microorganisms (GCM) 10K type strain sequencing project: providing services to taxonomists for standard genome sequencing and annotation.</title>
        <authorList>
            <consortium name="The Broad Institute Genomics Platform"/>
            <consortium name="The Broad Institute Genome Sequencing Center for Infectious Disease"/>
            <person name="Wu L."/>
            <person name="Ma J."/>
        </authorList>
    </citation>
    <scope>NUCLEOTIDE SEQUENCE [LARGE SCALE GENOMIC DNA]</scope>
    <source>
        <strain evidence="4">CCM 8749</strain>
    </source>
</reference>
<keyword evidence="3" id="KW-0378">Hydrolase</keyword>
<feature type="transmembrane region" description="Helical" evidence="1">
    <location>
        <begin position="70"/>
        <end position="90"/>
    </location>
</feature>
<keyword evidence="4" id="KW-1185">Reference proteome</keyword>
<feature type="transmembrane region" description="Helical" evidence="1">
    <location>
        <begin position="41"/>
        <end position="61"/>
    </location>
</feature>